<dbReference type="GO" id="GO:0016798">
    <property type="term" value="F:hydrolase activity, acting on glycosyl bonds"/>
    <property type="evidence" value="ECO:0007669"/>
    <property type="project" value="UniProtKB-KW"/>
</dbReference>
<keyword evidence="3" id="KW-0378">Hydrolase</keyword>
<evidence type="ECO:0000259" key="2">
    <source>
        <dbReference type="Pfam" id="PF09992"/>
    </source>
</evidence>
<keyword evidence="1" id="KW-1133">Transmembrane helix</keyword>
<gene>
    <name evidence="3" type="ORF">NZD86_03655</name>
</gene>
<dbReference type="Pfam" id="PF09992">
    <property type="entry name" value="NAGPA"/>
    <property type="match status" value="1"/>
</dbReference>
<dbReference type="Proteomes" id="UP001164803">
    <property type="component" value="Chromosome"/>
</dbReference>
<proteinExistence type="predicted"/>
<keyword evidence="1" id="KW-0812">Transmembrane</keyword>
<name>A0ABY6Z451_9BACL</name>
<keyword evidence="1" id="KW-0472">Membrane</keyword>
<dbReference type="PANTHER" id="PTHR40446:SF2">
    <property type="entry name" value="N-ACETYLGLUCOSAMINE-1-PHOSPHODIESTER ALPHA-N-ACETYLGLUCOSAMINIDASE"/>
    <property type="match status" value="1"/>
</dbReference>
<dbReference type="InterPro" id="IPR018711">
    <property type="entry name" value="NAGPA"/>
</dbReference>
<feature type="domain" description="Phosphodiester glycosidase" evidence="2">
    <location>
        <begin position="145"/>
        <end position="317"/>
    </location>
</feature>
<evidence type="ECO:0000313" key="4">
    <source>
        <dbReference type="Proteomes" id="UP001164803"/>
    </source>
</evidence>
<reference evidence="3" key="1">
    <citation type="submission" date="2022-08" db="EMBL/GenBank/DDBJ databases">
        <title>Alicyclobacillus dauci DSM2870, complete genome.</title>
        <authorList>
            <person name="Wang Q."/>
            <person name="Cai R."/>
            <person name="Wang Z."/>
        </authorList>
    </citation>
    <scope>NUCLEOTIDE SEQUENCE</scope>
    <source>
        <strain evidence="3">DSM 28700</strain>
    </source>
</reference>
<dbReference type="PANTHER" id="PTHR40446">
    <property type="entry name" value="N-ACETYLGLUCOSAMINE-1-PHOSPHODIESTER ALPHA-N-ACETYLGLUCOSAMINIDASE"/>
    <property type="match status" value="1"/>
</dbReference>
<evidence type="ECO:0000256" key="1">
    <source>
        <dbReference type="SAM" id="Phobius"/>
    </source>
</evidence>
<keyword evidence="3" id="KW-0326">Glycosidase</keyword>
<protein>
    <submittedName>
        <fullName evidence="3">Phosphodiester glycosidase family protein</fullName>
    </submittedName>
</protein>
<dbReference type="EMBL" id="CP104064">
    <property type="protein sequence ID" value="WAH37636.1"/>
    <property type="molecule type" value="Genomic_DNA"/>
</dbReference>
<evidence type="ECO:0000313" key="3">
    <source>
        <dbReference type="EMBL" id="WAH37636.1"/>
    </source>
</evidence>
<dbReference type="RefSeq" id="WP_268045146.1">
    <property type="nucleotide sequence ID" value="NZ_CP104064.1"/>
</dbReference>
<keyword evidence="4" id="KW-1185">Reference proteome</keyword>
<organism evidence="3 4">
    <name type="scientific">Alicyclobacillus dauci</name>
    <dbReference type="NCBI Taxonomy" id="1475485"/>
    <lineage>
        <taxon>Bacteria</taxon>
        <taxon>Bacillati</taxon>
        <taxon>Bacillota</taxon>
        <taxon>Bacilli</taxon>
        <taxon>Bacillales</taxon>
        <taxon>Alicyclobacillaceae</taxon>
        <taxon>Alicyclobacillus</taxon>
    </lineage>
</organism>
<sequence length="320" mass="34160">MPRKTGRLFKWGAWGAVGAAYIAISSSLWIFHGPFPNLKSYVVDTVDETRHGYLLKPLSLFTLPESVIQAHALSNNLISVTKPVDQIQNMNFVNRDGSIKPEKYKGSTFSAYILLVSDPNRIKVITTKYMGQHGETVQAMVKDVGAVAGINGGSFNDENWKGTGGDPEGVTMHNGKLITNIGAQTVIAFRKGGQMIAGDYTVAQLRKLDVQEAVSFGPVIVQDGKPVWVPDKGYDIRTAIGQEADGTVILMVTTGRGIGGPGASLSQVADVMIKYHAVIAANLDGGSSTQMVNNSKLVNTPWDIVGARSVGTSVVVMPGN</sequence>
<feature type="transmembrane region" description="Helical" evidence="1">
    <location>
        <begin position="12"/>
        <end position="31"/>
    </location>
</feature>
<accession>A0ABY6Z451</accession>